<evidence type="ECO:0000313" key="3">
    <source>
        <dbReference type="EMBL" id="VAX06778.1"/>
    </source>
</evidence>
<dbReference type="GO" id="GO:0019693">
    <property type="term" value="P:ribose phosphate metabolic process"/>
    <property type="evidence" value="ECO:0007669"/>
    <property type="project" value="TreeGrafter"/>
</dbReference>
<feature type="non-terminal residue" evidence="3">
    <location>
        <position position="147"/>
    </location>
</feature>
<evidence type="ECO:0000256" key="1">
    <source>
        <dbReference type="ARBA" id="ARBA00022801"/>
    </source>
</evidence>
<dbReference type="PANTHER" id="PTHR11839:SF12">
    <property type="entry name" value="ADP COMPOUNDS HYDROLASE NUDE"/>
    <property type="match status" value="1"/>
</dbReference>
<sequence>MSTLPKIHAIKHIKPSRLFNIEQLSLEFSNGEKRQYERLVTGDLGAVIVVPVIDAENILLIREYAAGIHAYEVGLPKGGLEPGESIFDAANRELKEEAGFGAAKLDYLTSLSLAPGYMTHHTHIVLARDLYRESLPGDEPEDIETLQ</sequence>
<dbReference type="EMBL" id="UOFX01000017">
    <property type="protein sequence ID" value="VAX06778.1"/>
    <property type="molecule type" value="Genomic_DNA"/>
</dbReference>
<dbReference type="InterPro" id="IPR020084">
    <property type="entry name" value="NUDIX_hydrolase_CS"/>
</dbReference>
<dbReference type="InterPro" id="IPR015797">
    <property type="entry name" value="NUDIX_hydrolase-like_dom_sf"/>
</dbReference>
<proteinExistence type="predicted"/>
<dbReference type="EC" id="3.6.1.-" evidence="3"/>
<dbReference type="PANTHER" id="PTHR11839">
    <property type="entry name" value="UDP/ADP-SUGAR PYROPHOSPHATASE"/>
    <property type="match status" value="1"/>
</dbReference>
<dbReference type="PROSITE" id="PS51462">
    <property type="entry name" value="NUDIX"/>
    <property type="match status" value="1"/>
</dbReference>
<dbReference type="GO" id="GO:0019144">
    <property type="term" value="F:ADP-sugar diphosphatase activity"/>
    <property type="evidence" value="ECO:0007669"/>
    <property type="project" value="TreeGrafter"/>
</dbReference>
<reference evidence="3" key="1">
    <citation type="submission" date="2018-06" db="EMBL/GenBank/DDBJ databases">
        <authorList>
            <person name="Zhirakovskaya E."/>
        </authorList>
    </citation>
    <scope>NUCLEOTIDE SEQUENCE</scope>
</reference>
<organism evidence="3">
    <name type="scientific">hydrothermal vent metagenome</name>
    <dbReference type="NCBI Taxonomy" id="652676"/>
    <lineage>
        <taxon>unclassified sequences</taxon>
        <taxon>metagenomes</taxon>
        <taxon>ecological metagenomes</taxon>
    </lineage>
</organism>
<dbReference type="PROSITE" id="PS00893">
    <property type="entry name" value="NUDIX_BOX"/>
    <property type="match status" value="1"/>
</dbReference>
<dbReference type="AlphaFoldDB" id="A0A3B1B5Y0"/>
<dbReference type="SUPFAM" id="SSF55811">
    <property type="entry name" value="Nudix"/>
    <property type="match status" value="1"/>
</dbReference>
<protein>
    <submittedName>
        <fullName evidence="3">ADP compounds hydrolase NudE</fullName>
        <ecNumber evidence="3">3.6.1.-</ecNumber>
    </submittedName>
</protein>
<accession>A0A3B1B5Y0</accession>
<feature type="domain" description="Nudix hydrolase" evidence="2">
    <location>
        <begin position="43"/>
        <end position="147"/>
    </location>
</feature>
<dbReference type="NCBIfam" id="NF008736">
    <property type="entry name" value="PRK11762.1"/>
    <property type="match status" value="1"/>
</dbReference>
<keyword evidence="1 3" id="KW-0378">Hydrolase</keyword>
<evidence type="ECO:0000259" key="2">
    <source>
        <dbReference type="PROSITE" id="PS51462"/>
    </source>
</evidence>
<dbReference type="GO" id="GO:0005829">
    <property type="term" value="C:cytosol"/>
    <property type="evidence" value="ECO:0007669"/>
    <property type="project" value="TreeGrafter"/>
</dbReference>
<dbReference type="Gene3D" id="3.90.79.10">
    <property type="entry name" value="Nucleoside Triphosphate Pyrophosphohydrolase"/>
    <property type="match status" value="1"/>
</dbReference>
<gene>
    <name evidence="3" type="ORF">MNBD_GAMMA26-1249</name>
</gene>
<name>A0A3B1B5Y0_9ZZZZ</name>
<dbReference type="InterPro" id="IPR000086">
    <property type="entry name" value="NUDIX_hydrolase_dom"/>
</dbReference>
<dbReference type="GO" id="GO:0006753">
    <property type="term" value="P:nucleoside phosphate metabolic process"/>
    <property type="evidence" value="ECO:0007669"/>
    <property type="project" value="TreeGrafter"/>
</dbReference>
<dbReference type="Pfam" id="PF00293">
    <property type="entry name" value="NUDIX"/>
    <property type="match status" value="1"/>
</dbReference>